<dbReference type="PROSITE" id="PS51257">
    <property type="entry name" value="PROKAR_LIPOPROTEIN"/>
    <property type="match status" value="1"/>
</dbReference>
<dbReference type="Pfam" id="PF25876">
    <property type="entry name" value="HH_MFP_RND"/>
    <property type="match status" value="1"/>
</dbReference>
<dbReference type="GO" id="GO:0046677">
    <property type="term" value="P:response to antibiotic"/>
    <property type="evidence" value="ECO:0007669"/>
    <property type="project" value="TreeGrafter"/>
</dbReference>
<dbReference type="Gene3D" id="1.10.287.470">
    <property type="entry name" value="Helix hairpin bin"/>
    <property type="match status" value="1"/>
</dbReference>
<dbReference type="InterPro" id="IPR058627">
    <property type="entry name" value="MdtA-like_C"/>
</dbReference>
<evidence type="ECO:0000259" key="6">
    <source>
        <dbReference type="Pfam" id="PF25917"/>
    </source>
</evidence>
<dbReference type="InterPro" id="IPR006143">
    <property type="entry name" value="RND_pump_MFP"/>
</dbReference>
<dbReference type="FunFam" id="2.40.420.20:FF:000001">
    <property type="entry name" value="Efflux RND transporter periplasmic adaptor subunit"/>
    <property type="match status" value="1"/>
</dbReference>
<gene>
    <name evidence="9" type="ORF">GGR90_001435</name>
</gene>
<organism evidence="9 10">
    <name type="scientific">Sphingopyxis italica</name>
    <dbReference type="NCBI Taxonomy" id="1129133"/>
    <lineage>
        <taxon>Bacteria</taxon>
        <taxon>Pseudomonadati</taxon>
        <taxon>Pseudomonadota</taxon>
        <taxon>Alphaproteobacteria</taxon>
        <taxon>Sphingomonadales</taxon>
        <taxon>Sphingomonadaceae</taxon>
        <taxon>Sphingopyxis</taxon>
    </lineage>
</organism>
<dbReference type="Proteomes" id="UP000535078">
    <property type="component" value="Unassembled WGS sequence"/>
</dbReference>
<dbReference type="Gene3D" id="2.40.420.20">
    <property type="match status" value="1"/>
</dbReference>
<feature type="domain" description="Multidrug resistance protein MdtA-like alpha-helical hairpin" evidence="5">
    <location>
        <begin position="103"/>
        <end position="170"/>
    </location>
</feature>
<dbReference type="Pfam" id="PF25967">
    <property type="entry name" value="RND-MFP_C"/>
    <property type="match status" value="1"/>
</dbReference>
<proteinExistence type="inferred from homology"/>
<sequence>MLDKRPLLRAGALCAIALSLAACSAEEDRGGRGAPEVGYVTAAVQPVPVTTSLGGRTVAYETSEVRPQVNGLIRRRLFTEGSLVRAGEPLYQIDARLYQAGVDQAAANLASARASAEAAEERARRLEPLAKMQAVAEQDYTDALAQARMARAAVAQNAAALETARINLRFATIAAPISGRIGRSLVTPGALVSASQATPLAVIQQTDPMFVDMQQSSAELTALRQAIESGGVTAGSTSVRLRLEDGSRYGFAGTVQFSDVTVNEATGTVTLRARFPNPKGVLLPGMFVTAMFDQAVNPSAILLPQPAVQRDFDGSAFVYLVGKDNKAVRRKIVADRTSGANWVVTEGLKPGERVISQGIGNLRQGAAIRPVPASSAQRVGAPKGESAKAKGK</sequence>
<accession>A0A7X6B9A3</accession>
<dbReference type="PANTHER" id="PTHR30158">
    <property type="entry name" value="ACRA/E-RELATED COMPONENT OF DRUG EFFLUX TRANSPORTER"/>
    <property type="match status" value="1"/>
</dbReference>
<evidence type="ECO:0000256" key="4">
    <source>
        <dbReference type="SAM" id="SignalP"/>
    </source>
</evidence>
<keyword evidence="4" id="KW-0732">Signal</keyword>
<dbReference type="SUPFAM" id="SSF111369">
    <property type="entry name" value="HlyD-like secretion proteins"/>
    <property type="match status" value="1"/>
</dbReference>
<feature type="signal peptide" evidence="4">
    <location>
        <begin position="1"/>
        <end position="24"/>
    </location>
</feature>
<dbReference type="AlphaFoldDB" id="A0A7X6B9A3"/>
<dbReference type="RefSeq" id="WP_167920645.1">
    <property type="nucleotide sequence ID" value="NZ_JAATIT010000001.1"/>
</dbReference>
<dbReference type="EMBL" id="JAATIT010000001">
    <property type="protein sequence ID" value="NJB89283.1"/>
    <property type="molecule type" value="Genomic_DNA"/>
</dbReference>
<dbReference type="GO" id="GO:0022857">
    <property type="term" value="F:transmembrane transporter activity"/>
    <property type="evidence" value="ECO:0007669"/>
    <property type="project" value="InterPro"/>
</dbReference>
<dbReference type="PANTHER" id="PTHR30158:SF3">
    <property type="entry name" value="MULTIDRUG EFFLUX PUMP SUBUNIT ACRA-RELATED"/>
    <property type="match status" value="1"/>
</dbReference>
<dbReference type="NCBIfam" id="TIGR01730">
    <property type="entry name" value="RND_mfp"/>
    <property type="match status" value="1"/>
</dbReference>
<dbReference type="InterPro" id="IPR058624">
    <property type="entry name" value="MdtA-like_HH"/>
</dbReference>
<keyword evidence="10" id="KW-1185">Reference proteome</keyword>
<evidence type="ECO:0000256" key="2">
    <source>
        <dbReference type="ARBA" id="ARBA00009477"/>
    </source>
</evidence>
<dbReference type="Gene3D" id="2.40.30.170">
    <property type="match status" value="1"/>
</dbReference>
<evidence type="ECO:0000259" key="5">
    <source>
        <dbReference type="Pfam" id="PF25876"/>
    </source>
</evidence>
<dbReference type="InterPro" id="IPR058626">
    <property type="entry name" value="MdtA-like_b-barrel"/>
</dbReference>
<evidence type="ECO:0000313" key="9">
    <source>
        <dbReference type="EMBL" id="NJB89283.1"/>
    </source>
</evidence>
<evidence type="ECO:0000313" key="10">
    <source>
        <dbReference type="Proteomes" id="UP000535078"/>
    </source>
</evidence>
<evidence type="ECO:0000256" key="1">
    <source>
        <dbReference type="ARBA" id="ARBA00004196"/>
    </source>
</evidence>
<evidence type="ECO:0000259" key="8">
    <source>
        <dbReference type="Pfam" id="PF25967"/>
    </source>
</evidence>
<feature type="domain" description="Multidrug resistance protein MdtA-like beta-barrel" evidence="7">
    <location>
        <begin position="208"/>
        <end position="293"/>
    </location>
</feature>
<comment type="subcellular location">
    <subcellularLocation>
        <location evidence="1">Cell envelope</location>
    </subcellularLocation>
</comment>
<dbReference type="Gene3D" id="2.40.50.100">
    <property type="match status" value="1"/>
</dbReference>
<feature type="domain" description="Multidrug resistance protein MdtA-like barrel-sandwich hybrid" evidence="6">
    <location>
        <begin position="62"/>
        <end position="204"/>
    </location>
</feature>
<comment type="caution">
    <text evidence="9">The sequence shown here is derived from an EMBL/GenBank/DDBJ whole genome shotgun (WGS) entry which is preliminary data.</text>
</comment>
<name>A0A7X6B9A3_9SPHN</name>
<evidence type="ECO:0000259" key="7">
    <source>
        <dbReference type="Pfam" id="PF25944"/>
    </source>
</evidence>
<feature type="chain" id="PRO_5031547560" evidence="4">
    <location>
        <begin position="25"/>
        <end position="392"/>
    </location>
</feature>
<comment type="similarity">
    <text evidence="2">Belongs to the membrane fusion protein (MFP) (TC 8.A.1) family.</text>
</comment>
<evidence type="ECO:0000256" key="3">
    <source>
        <dbReference type="SAM" id="MobiDB-lite"/>
    </source>
</evidence>
<protein>
    <submittedName>
        <fullName evidence="9">Membrane fusion protein (Multidrug efflux system)</fullName>
    </submittedName>
</protein>
<dbReference type="GO" id="GO:0005886">
    <property type="term" value="C:plasma membrane"/>
    <property type="evidence" value="ECO:0007669"/>
    <property type="project" value="UniProtKB-SubCell"/>
</dbReference>
<feature type="domain" description="Multidrug resistance protein MdtA-like C-terminal permuted SH3" evidence="8">
    <location>
        <begin position="300"/>
        <end position="360"/>
    </location>
</feature>
<dbReference type="Pfam" id="PF25944">
    <property type="entry name" value="Beta-barrel_RND"/>
    <property type="match status" value="1"/>
</dbReference>
<reference evidence="9 10" key="1">
    <citation type="submission" date="2020-03" db="EMBL/GenBank/DDBJ databases">
        <title>Genomic Encyclopedia of Type Strains, Phase IV (KMG-IV): sequencing the most valuable type-strain genomes for metagenomic binning, comparative biology and taxonomic classification.</title>
        <authorList>
            <person name="Goeker M."/>
        </authorList>
    </citation>
    <scope>NUCLEOTIDE SEQUENCE [LARGE SCALE GENOMIC DNA]</scope>
    <source>
        <strain evidence="9 10">DSM 25229</strain>
    </source>
</reference>
<feature type="region of interest" description="Disordered" evidence="3">
    <location>
        <begin position="371"/>
        <end position="392"/>
    </location>
</feature>
<dbReference type="Pfam" id="PF25917">
    <property type="entry name" value="BSH_RND"/>
    <property type="match status" value="1"/>
</dbReference>
<dbReference type="InterPro" id="IPR058625">
    <property type="entry name" value="MdtA-like_BSH"/>
</dbReference>